<protein>
    <submittedName>
        <fullName evidence="10">MFS general substrate transporter</fullName>
    </submittedName>
</protein>
<name>A0A6G1HXD3_9PEZI</name>
<dbReference type="PANTHER" id="PTHR23501">
    <property type="entry name" value="MAJOR FACILITATOR SUPERFAMILY"/>
    <property type="match status" value="1"/>
</dbReference>
<evidence type="ECO:0000256" key="6">
    <source>
        <dbReference type="ARBA" id="ARBA00023136"/>
    </source>
</evidence>
<feature type="transmembrane region" description="Helical" evidence="8">
    <location>
        <begin position="248"/>
        <end position="266"/>
    </location>
</feature>
<dbReference type="AlphaFoldDB" id="A0A6G1HXD3"/>
<dbReference type="PRINTS" id="PR01036">
    <property type="entry name" value="TCRTETB"/>
</dbReference>
<comment type="subcellular location">
    <subcellularLocation>
        <location evidence="1">Endomembrane system</location>
        <topology evidence="1">Multi-pass membrane protein</topology>
    </subcellularLocation>
</comment>
<dbReference type="OrthoDB" id="10021397at2759"/>
<evidence type="ECO:0000259" key="9">
    <source>
        <dbReference type="PROSITE" id="PS50850"/>
    </source>
</evidence>
<keyword evidence="4 8" id="KW-0812">Transmembrane</keyword>
<reference evidence="10" key="1">
    <citation type="journal article" date="2020" name="Stud. Mycol.">
        <title>101 Dothideomycetes genomes: a test case for predicting lifestyles and emergence of pathogens.</title>
        <authorList>
            <person name="Haridas S."/>
            <person name="Albert R."/>
            <person name="Binder M."/>
            <person name="Bloem J."/>
            <person name="Labutti K."/>
            <person name="Salamov A."/>
            <person name="Andreopoulos B."/>
            <person name="Baker S."/>
            <person name="Barry K."/>
            <person name="Bills G."/>
            <person name="Bluhm B."/>
            <person name="Cannon C."/>
            <person name="Castanera R."/>
            <person name="Culley D."/>
            <person name="Daum C."/>
            <person name="Ezra D."/>
            <person name="Gonzalez J."/>
            <person name="Henrissat B."/>
            <person name="Kuo A."/>
            <person name="Liang C."/>
            <person name="Lipzen A."/>
            <person name="Lutzoni F."/>
            <person name="Magnuson J."/>
            <person name="Mondo S."/>
            <person name="Nolan M."/>
            <person name="Ohm R."/>
            <person name="Pangilinan J."/>
            <person name="Park H.-J."/>
            <person name="Ramirez L."/>
            <person name="Alfaro M."/>
            <person name="Sun H."/>
            <person name="Tritt A."/>
            <person name="Yoshinaga Y."/>
            <person name="Zwiers L.-H."/>
            <person name="Turgeon B."/>
            <person name="Goodwin S."/>
            <person name="Spatafora J."/>
            <person name="Crous P."/>
            <person name="Grigoriev I."/>
        </authorList>
    </citation>
    <scope>NUCLEOTIDE SEQUENCE</scope>
    <source>
        <strain evidence="10">CBS 262.69</strain>
    </source>
</reference>
<evidence type="ECO:0000256" key="5">
    <source>
        <dbReference type="ARBA" id="ARBA00022989"/>
    </source>
</evidence>
<proteinExistence type="inferred from homology"/>
<feature type="transmembrane region" description="Helical" evidence="8">
    <location>
        <begin position="24"/>
        <end position="41"/>
    </location>
</feature>
<dbReference type="Gene3D" id="1.20.1250.20">
    <property type="entry name" value="MFS general substrate transporter like domains"/>
    <property type="match status" value="2"/>
</dbReference>
<evidence type="ECO:0000256" key="7">
    <source>
        <dbReference type="SAM" id="MobiDB-lite"/>
    </source>
</evidence>
<dbReference type="CDD" id="cd17502">
    <property type="entry name" value="MFS_Azr1_MDR_like"/>
    <property type="match status" value="1"/>
</dbReference>
<dbReference type="InterPro" id="IPR020846">
    <property type="entry name" value="MFS_dom"/>
</dbReference>
<feature type="transmembrane region" description="Helical" evidence="8">
    <location>
        <begin position="150"/>
        <end position="169"/>
    </location>
</feature>
<feature type="transmembrane region" description="Helical" evidence="8">
    <location>
        <begin position="353"/>
        <end position="371"/>
    </location>
</feature>
<feature type="compositionally biased region" description="Acidic residues" evidence="7">
    <location>
        <begin position="551"/>
        <end position="561"/>
    </location>
</feature>
<evidence type="ECO:0000256" key="8">
    <source>
        <dbReference type="SAM" id="Phobius"/>
    </source>
</evidence>
<dbReference type="PROSITE" id="PS50850">
    <property type="entry name" value="MFS"/>
    <property type="match status" value="1"/>
</dbReference>
<dbReference type="PANTHER" id="PTHR23501:SF78">
    <property type="entry name" value="MAJOR FACILITATOR SUPERFAMILY (MFS) PROFILE DOMAIN-CONTAINING PROTEIN-RELATED"/>
    <property type="match status" value="1"/>
</dbReference>
<evidence type="ECO:0000313" key="11">
    <source>
        <dbReference type="Proteomes" id="UP000799640"/>
    </source>
</evidence>
<dbReference type="GO" id="GO:0012505">
    <property type="term" value="C:endomembrane system"/>
    <property type="evidence" value="ECO:0007669"/>
    <property type="project" value="UniProtKB-SubCell"/>
</dbReference>
<keyword evidence="3" id="KW-0813">Transport</keyword>
<evidence type="ECO:0000256" key="3">
    <source>
        <dbReference type="ARBA" id="ARBA00022448"/>
    </source>
</evidence>
<sequence length="572" mass="62758">MTRRQDEAEAALHDQENLLPHKQLCLVFFVLALTLLVYFVDQNGIGQLLPTVAKDLHATETISWAGTSALIGNTVFQVLYGRLSDLFGRKGVYLSALALLCFSDLMCGVSRNATMLYVFRGLTGVAGGGITSLTMMIVSDIVTLERRGKYQGILGSMVGLGNLIGPLLAGLFGQTSTWRTLFYMLCPTAAACGFVSWWLLPSNMPAENFRANVKKIDYWGVTTASISLILLLIPVSGGGAYFEWNSPMVISMLVIGGIFAILFIYVEWRVSALPMMPLSLFKNTPVAAILLQNFFFGAVFYTYIYYLPLYYQNVRQFSPLKSAFLTIPLTLTQSFASICSGQYISRRKRYGEVIWFGFAVYTLGISLTTIFGRETAIWKNIVILMVLGLGTGNVFQPTIIALQAHCYKSQRAVVISVRNFLRCLGGSVGLAISAAVLQNVLKASLPEQYKYLAKTTYAKPDYTKFSHADGLVIQEAYAKASRAVFIYCAPLAGICLLTCLFVTDRGLVRPGEEPKPNPDAKSTSDGENGDGGVTSGKDMEKLMVVAAPADERDESEKEDDIAVSRVTRKEKV</sequence>
<feature type="transmembrane region" description="Helical" evidence="8">
    <location>
        <begin position="484"/>
        <end position="503"/>
    </location>
</feature>
<evidence type="ECO:0000256" key="4">
    <source>
        <dbReference type="ARBA" id="ARBA00022692"/>
    </source>
</evidence>
<feature type="transmembrane region" description="Helical" evidence="8">
    <location>
        <begin position="221"/>
        <end position="242"/>
    </location>
</feature>
<comment type="similarity">
    <text evidence="2">Belongs to the major facilitator superfamily.</text>
</comment>
<evidence type="ECO:0000256" key="2">
    <source>
        <dbReference type="ARBA" id="ARBA00008335"/>
    </source>
</evidence>
<feature type="compositionally biased region" description="Basic and acidic residues" evidence="7">
    <location>
        <begin position="510"/>
        <end position="524"/>
    </location>
</feature>
<feature type="transmembrane region" description="Helical" evidence="8">
    <location>
        <begin position="117"/>
        <end position="138"/>
    </location>
</feature>
<keyword evidence="5 8" id="KW-1133">Transmembrane helix</keyword>
<accession>A0A6G1HXD3</accession>
<evidence type="ECO:0000256" key="1">
    <source>
        <dbReference type="ARBA" id="ARBA00004127"/>
    </source>
</evidence>
<dbReference type="Pfam" id="PF07690">
    <property type="entry name" value="MFS_1"/>
    <property type="match status" value="1"/>
</dbReference>
<dbReference type="InterPro" id="IPR011701">
    <property type="entry name" value="MFS"/>
</dbReference>
<feature type="transmembrane region" description="Helical" evidence="8">
    <location>
        <begin position="61"/>
        <end position="80"/>
    </location>
</feature>
<gene>
    <name evidence="10" type="ORF">EJ06DRAFT_494355</name>
</gene>
<feature type="transmembrane region" description="Helical" evidence="8">
    <location>
        <begin position="377"/>
        <end position="402"/>
    </location>
</feature>
<dbReference type="InterPro" id="IPR036259">
    <property type="entry name" value="MFS_trans_sf"/>
</dbReference>
<feature type="domain" description="Major facilitator superfamily (MFS) profile" evidence="9">
    <location>
        <begin position="27"/>
        <end position="507"/>
    </location>
</feature>
<dbReference type="EMBL" id="ML996695">
    <property type="protein sequence ID" value="KAF2400526.1"/>
    <property type="molecule type" value="Genomic_DNA"/>
</dbReference>
<dbReference type="GO" id="GO:0005886">
    <property type="term" value="C:plasma membrane"/>
    <property type="evidence" value="ECO:0007669"/>
    <property type="project" value="TreeGrafter"/>
</dbReference>
<dbReference type="FunFam" id="1.20.1250.20:FF:000436">
    <property type="entry name" value="MFS transporter, putative"/>
    <property type="match status" value="1"/>
</dbReference>
<keyword evidence="11" id="KW-1185">Reference proteome</keyword>
<dbReference type="GO" id="GO:0046943">
    <property type="term" value="F:carboxylic acid transmembrane transporter activity"/>
    <property type="evidence" value="ECO:0007669"/>
    <property type="project" value="UniProtKB-ARBA"/>
</dbReference>
<evidence type="ECO:0000313" key="10">
    <source>
        <dbReference type="EMBL" id="KAF2400526.1"/>
    </source>
</evidence>
<feature type="transmembrane region" description="Helical" evidence="8">
    <location>
        <begin position="286"/>
        <end position="311"/>
    </location>
</feature>
<feature type="region of interest" description="Disordered" evidence="7">
    <location>
        <begin position="510"/>
        <end position="572"/>
    </location>
</feature>
<keyword evidence="6 8" id="KW-0472">Membrane</keyword>
<dbReference type="Proteomes" id="UP000799640">
    <property type="component" value="Unassembled WGS sequence"/>
</dbReference>
<feature type="transmembrane region" description="Helical" evidence="8">
    <location>
        <begin position="181"/>
        <end position="200"/>
    </location>
</feature>
<dbReference type="FunFam" id="1.20.1720.10:FF:000013">
    <property type="entry name" value="Related to multidrug resistance proteins"/>
    <property type="match status" value="1"/>
</dbReference>
<feature type="transmembrane region" description="Helical" evidence="8">
    <location>
        <begin position="423"/>
        <end position="441"/>
    </location>
</feature>
<organism evidence="10 11">
    <name type="scientific">Trichodelitschia bisporula</name>
    <dbReference type="NCBI Taxonomy" id="703511"/>
    <lineage>
        <taxon>Eukaryota</taxon>
        <taxon>Fungi</taxon>
        <taxon>Dikarya</taxon>
        <taxon>Ascomycota</taxon>
        <taxon>Pezizomycotina</taxon>
        <taxon>Dothideomycetes</taxon>
        <taxon>Dothideomycetes incertae sedis</taxon>
        <taxon>Phaeotrichales</taxon>
        <taxon>Phaeotrichaceae</taxon>
        <taxon>Trichodelitschia</taxon>
    </lineage>
</organism>
<dbReference type="SUPFAM" id="SSF103473">
    <property type="entry name" value="MFS general substrate transporter"/>
    <property type="match status" value="1"/>
</dbReference>